<dbReference type="InterPro" id="IPR013783">
    <property type="entry name" value="Ig-like_fold"/>
</dbReference>
<keyword evidence="4" id="KW-0325">Glycoprotein</keyword>
<evidence type="ECO:0000256" key="3">
    <source>
        <dbReference type="ARBA" id="ARBA00023136"/>
    </source>
</evidence>
<dbReference type="AlphaFoldDB" id="A0AAW1FUV5"/>
<name>A0AAW1FUV5_ZOAVI</name>
<dbReference type="EMBL" id="JBCEZU010000023">
    <property type="protein sequence ID" value="KAK9538508.1"/>
    <property type="molecule type" value="Genomic_DNA"/>
</dbReference>
<comment type="caution">
    <text evidence="7">The sequence shown here is derived from an EMBL/GenBank/DDBJ whole genome shotgun (WGS) entry which is preliminary data.</text>
</comment>
<dbReference type="SUPFAM" id="SSF48726">
    <property type="entry name" value="Immunoglobulin"/>
    <property type="match status" value="1"/>
</dbReference>
<organism evidence="7 9">
    <name type="scientific">Zoarces viviparus</name>
    <name type="common">Viviparous eelpout</name>
    <name type="synonym">Blennius viviparus</name>
    <dbReference type="NCBI Taxonomy" id="48416"/>
    <lineage>
        <taxon>Eukaryota</taxon>
        <taxon>Metazoa</taxon>
        <taxon>Chordata</taxon>
        <taxon>Craniata</taxon>
        <taxon>Vertebrata</taxon>
        <taxon>Euteleostomi</taxon>
        <taxon>Actinopterygii</taxon>
        <taxon>Neopterygii</taxon>
        <taxon>Teleostei</taxon>
        <taxon>Neoteleostei</taxon>
        <taxon>Acanthomorphata</taxon>
        <taxon>Eupercaria</taxon>
        <taxon>Perciformes</taxon>
        <taxon>Cottioidei</taxon>
        <taxon>Zoarcales</taxon>
        <taxon>Zoarcidae</taxon>
        <taxon>Zoarcinae</taxon>
        <taxon>Zoarces</taxon>
    </lineage>
</organism>
<keyword evidence="9" id="KW-1185">Reference proteome</keyword>
<keyword evidence="3 5" id="KW-0472">Membrane</keyword>
<gene>
    <name evidence="7" type="ORF">VZT92_003669</name>
    <name evidence="8" type="ORF">VZT92_003671</name>
</gene>
<dbReference type="PANTHER" id="PTHR12080">
    <property type="entry name" value="SIGNALING LYMPHOCYTIC ACTIVATION MOLECULE"/>
    <property type="match status" value="1"/>
</dbReference>
<dbReference type="InterPro" id="IPR015631">
    <property type="entry name" value="CD2/SLAM_rcpt"/>
</dbReference>
<proteinExistence type="predicted"/>
<accession>A0AAW1FUV5</accession>
<evidence type="ECO:0000313" key="7">
    <source>
        <dbReference type="EMBL" id="KAK9538506.1"/>
    </source>
</evidence>
<keyword evidence="5" id="KW-1133">Transmembrane helix</keyword>
<keyword evidence="2 6" id="KW-0732">Signal</keyword>
<evidence type="ECO:0000256" key="4">
    <source>
        <dbReference type="ARBA" id="ARBA00023180"/>
    </source>
</evidence>
<sequence>MSIFVILGLLVCIEAQGSSAVTTVFVKKGDDLILNVDVDADVPEKFLIVDWKFNKMVVVVFAPDGGRSVHDEFTGRVEFLGKMFSVKLKNLQEADSGVYAAQVGTLQGDKPLAKYKVTVQGPVSPVELTVDSVDSVFSRGSDSCNLTVTCSTQHSHISSTFRCVNRTCSQEGGEQSELTTSGASLHVYLVNSSIICNHSNQVTKDFKRIEPVCPHDGPSAGTSVYLVKMVVFSVGLIIMVSAVITVHLMEKFRKHK</sequence>
<feature type="signal peptide" evidence="6">
    <location>
        <begin position="1"/>
        <end position="20"/>
    </location>
</feature>
<evidence type="ECO:0000256" key="5">
    <source>
        <dbReference type="SAM" id="Phobius"/>
    </source>
</evidence>
<evidence type="ECO:0000256" key="1">
    <source>
        <dbReference type="ARBA" id="ARBA00004370"/>
    </source>
</evidence>
<dbReference type="PANTHER" id="PTHR12080:SF80">
    <property type="entry name" value="IMMUNOGLOBULIN V-SET DOMAIN-CONTAINING PROTEIN"/>
    <property type="match status" value="1"/>
</dbReference>
<dbReference type="EMBL" id="JBCEZU010000023">
    <property type="protein sequence ID" value="KAK9538506.1"/>
    <property type="molecule type" value="Genomic_DNA"/>
</dbReference>
<comment type="subcellular location">
    <subcellularLocation>
        <location evidence="1">Membrane</location>
    </subcellularLocation>
</comment>
<reference evidence="7 9" key="1">
    <citation type="journal article" date="2024" name="Genome Biol. Evol.">
        <title>Chromosome-level genome assembly of the viviparous eelpout Zoarces viviparus.</title>
        <authorList>
            <person name="Fuhrmann N."/>
            <person name="Brasseur M.V."/>
            <person name="Bakowski C.E."/>
            <person name="Podsiadlowski L."/>
            <person name="Prost S."/>
            <person name="Krehenwinkel H."/>
            <person name="Mayer C."/>
        </authorList>
    </citation>
    <scope>NUCLEOTIDE SEQUENCE [LARGE SCALE GENOMIC DNA]</scope>
    <source>
        <strain evidence="7">NO-MEL_2022_Ind0_liver</strain>
    </source>
</reference>
<feature type="chain" id="PRO_5044717729" description="Immunoglobulin subtype domain-containing protein" evidence="6">
    <location>
        <begin position="21"/>
        <end position="256"/>
    </location>
</feature>
<evidence type="ECO:0000256" key="2">
    <source>
        <dbReference type="ARBA" id="ARBA00022729"/>
    </source>
</evidence>
<dbReference type="InterPro" id="IPR036179">
    <property type="entry name" value="Ig-like_dom_sf"/>
</dbReference>
<dbReference type="GO" id="GO:0016020">
    <property type="term" value="C:membrane"/>
    <property type="evidence" value="ECO:0007669"/>
    <property type="project" value="UniProtKB-SubCell"/>
</dbReference>
<evidence type="ECO:0000256" key="6">
    <source>
        <dbReference type="SAM" id="SignalP"/>
    </source>
</evidence>
<evidence type="ECO:0000313" key="8">
    <source>
        <dbReference type="EMBL" id="KAK9538508.1"/>
    </source>
</evidence>
<dbReference type="Gene3D" id="2.60.40.10">
    <property type="entry name" value="Immunoglobulins"/>
    <property type="match status" value="1"/>
</dbReference>
<protein>
    <recommendedName>
        <fullName evidence="10">Immunoglobulin subtype domain-containing protein</fullName>
    </recommendedName>
</protein>
<evidence type="ECO:0000313" key="9">
    <source>
        <dbReference type="Proteomes" id="UP001488805"/>
    </source>
</evidence>
<keyword evidence="5" id="KW-0812">Transmembrane</keyword>
<dbReference type="Proteomes" id="UP001488805">
    <property type="component" value="Unassembled WGS sequence"/>
</dbReference>
<evidence type="ECO:0008006" key="10">
    <source>
        <dbReference type="Google" id="ProtNLM"/>
    </source>
</evidence>
<feature type="transmembrane region" description="Helical" evidence="5">
    <location>
        <begin position="225"/>
        <end position="249"/>
    </location>
</feature>